<dbReference type="Pfam" id="PF04632">
    <property type="entry name" value="FUSC"/>
    <property type="match status" value="1"/>
</dbReference>
<dbReference type="Proteomes" id="UP000244077">
    <property type="component" value="Unassembled WGS sequence"/>
</dbReference>
<reference evidence="8 9" key="1">
    <citation type="submission" date="2018-04" db="EMBL/GenBank/DDBJ databases">
        <title>Genomic Encyclopedia of Archaeal and Bacterial Type Strains, Phase II (KMG-II): from individual species to whole genera.</title>
        <authorList>
            <person name="Goeker M."/>
        </authorList>
    </citation>
    <scope>NUCLEOTIDE SEQUENCE [LARGE SCALE GENOMIC DNA]</scope>
    <source>
        <strain evidence="8 9">DSM 100434</strain>
    </source>
</reference>
<protein>
    <submittedName>
        <fullName evidence="8">Putative membrane protein YccC</fullName>
    </submittedName>
</protein>
<keyword evidence="3" id="KW-1003">Cell membrane</keyword>
<evidence type="ECO:0000256" key="3">
    <source>
        <dbReference type="ARBA" id="ARBA00022475"/>
    </source>
</evidence>
<feature type="transmembrane region" description="Helical" evidence="7">
    <location>
        <begin position="337"/>
        <end position="366"/>
    </location>
</feature>
<keyword evidence="5 7" id="KW-1133">Transmembrane helix</keyword>
<gene>
    <name evidence="8" type="ORF">C8N42_1265</name>
</gene>
<feature type="transmembrane region" description="Helical" evidence="7">
    <location>
        <begin position="111"/>
        <end position="129"/>
    </location>
</feature>
<dbReference type="PANTHER" id="PTHR30509">
    <property type="entry name" value="P-HYDROXYBENZOIC ACID EFFLUX PUMP SUBUNIT-RELATED"/>
    <property type="match status" value="1"/>
</dbReference>
<comment type="subcellular location">
    <subcellularLocation>
        <location evidence="1">Cell membrane</location>
        <topology evidence="1">Multi-pass membrane protein</topology>
    </subcellularLocation>
</comment>
<evidence type="ECO:0000313" key="9">
    <source>
        <dbReference type="Proteomes" id="UP000244077"/>
    </source>
</evidence>
<dbReference type="PANTHER" id="PTHR30509:SF9">
    <property type="entry name" value="MULTIDRUG RESISTANCE PROTEIN MDTO"/>
    <property type="match status" value="1"/>
</dbReference>
<feature type="transmembrane region" description="Helical" evidence="7">
    <location>
        <begin position="378"/>
        <end position="397"/>
    </location>
</feature>
<dbReference type="OrthoDB" id="9807111at2"/>
<evidence type="ECO:0000256" key="7">
    <source>
        <dbReference type="SAM" id="Phobius"/>
    </source>
</evidence>
<keyword evidence="2" id="KW-0813">Transport</keyword>
<keyword evidence="9" id="KW-1185">Reference proteome</keyword>
<dbReference type="GO" id="GO:0005886">
    <property type="term" value="C:plasma membrane"/>
    <property type="evidence" value="ECO:0007669"/>
    <property type="project" value="UniProtKB-SubCell"/>
</dbReference>
<organism evidence="8 9">
    <name type="scientific">Celeribacter persicus</name>
    <dbReference type="NCBI Taxonomy" id="1651082"/>
    <lineage>
        <taxon>Bacteria</taxon>
        <taxon>Pseudomonadati</taxon>
        <taxon>Pseudomonadota</taxon>
        <taxon>Alphaproteobacteria</taxon>
        <taxon>Rhodobacterales</taxon>
        <taxon>Roseobacteraceae</taxon>
        <taxon>Celeribacter</taxon>
    </lineage>
</organism>
<proteinExistence type="predicted"/>
<keyword evidence="6 7" id="KW-0472">Membrane</keyword>
<dbReference type="InterPro" id="IPR006726">
    <property type="entry name" value="PHBA_efflux_AaeB/fusaric-R"/>
</dbReference>
<accession>A0A2T5H4F2</accession>
<evidence type="ECO:0000256" key="1">
    <source>
        <dbReference type="ARBA" id="ARBA00004651"/>
    </source>
</evidence>
<keyword evidence="4 7" id="KW-0812">Transmembrane</keyword>
<name>A0A2T5H4F2_9RHOB</name>
<dbReference type="EMBL" id="QAOH01000026">
    <property type="protein sequence ID" value="PTQ66452.1"/>
    <property type="molecule type" value="Genomic_DNA"/>
</dbReference>
<evidence type="ECO:0000313" key="8">
    <source>
        <dbReference type="EMBL" id="PTQ66452.1"/>
    </source>
</evidence>
<evidence type="ECO:0000256" key="6">
    <source>
        <dbReference type="ARBA" id="ARBA00023136"/>
    </source>
</evidence>
<feature type="transmembrane region" description="Helical" evidence="7">
    <location>
        <begin position="409"/>
        <end position="432"/>
    </location>
</feature>
<comment type="caution">
    <text evidence="8">The sequence shown here is derived from an EMBL/GenBank/DDBJ whole genome shotgun (WGS) entry which is preliminary data.</text>
</comment>
<feature type="transmembrane region" description="Helical" evidence="7">
    <location>
        <begin position="73"/>
        <end position="99"/>
    </location>
</feature>
<evidence type="ECO:0000256" key="4">
    <source>
        <dbReference type="ARBA" id="ARBA00022692"/>
    </source>
</evidence>
<evidence type="ECO:0000256" key="2">
    <source>
        <dbReference type="ARBA" id="ARBA00022448"/>
    </source>
</evidence>
<dbReference type="AlphaFoldDB" id="A0A2T5H4F2"/>
<dbReference type="GO" id="GO:0022857">
    <property type="term" value="F:transmembrane transporter activity"/>
    <property type="evidence" value="ECO:0007669"/>
    <property type="project" value="InterPro"/>
</dbReference>
<feature type="transmembrane region" description="Helical" evidence="7">
    <location>
        <begin position="452"/>
        <end position="476"/>
    </location>
</feature>
<feature type="transmembrane region" description="Helical" evidence="7">
    <location>
        <begin position="149"/>
        <end position="167"/>
    </location>
</feature>
<evidence type="ECO:0000256" key="5">
    <source>
        <dbReference type="ARBA" id="ARBA00022989"/>
    </source>
</evidence>
<dbReference type="RefSeq" id="WP_107818022.1">
    <property type="nucleotide sequence ID" value="NZ_QAOH01000026.1"/>
</dbReference>
<sequence length="623" mass="67286">MNAWLSARGFDTARMGFAFRTALAACVAFVLAWAIGLEHPQWSAMTVWAASQPTRGQLWEKSLFRLLGSVSGTVVGVLLVLAMQIHPTLLVVGLALWVSACTWIGNLQRGFVAYGTVLAGYTAAMVSLLDAAHPDQVFHLGADRLTTVLTGVVVATIVGSIFAPTAASGELRERVRRLLADMLDKAASAIPTEAEKRALLNELAAIEEGLDPHAAGSIRSRQTIRATRALLIAATPLLLWKHGPAQAPAFRAGLAGASKALADQDIPAARAALTQASTTENLSPRLSETLNAVEVALGEWDAQSHKRRNLSEIAPPVVLHRDWVGAREAGLRALGALLLFGGLWLVTGWSVGPFMLLGLSVMISLFSTFENPAQMMKSVFYGQILGVTGALALRWLAWPLAQNEMQMILLTLPFILIGPLFVGHRRTVAMSFDYNMVLMLMSQPHWPLTGTFGGSVAAGLAVIAAPIAAMIAYLTVYPANLKRRIDTVMRAMVHDVRDLSADPKALKARSHWQARLYHRTLRLVRLSERSNRAHLAALDAGLAVLNLGHAAMWCHRVAGDPAQSLPDRRAARVALARLAQLGPEPKQVRRALTRLSRRPGPEAVLFREAVEGLDTLRPVLATV</sequence>